<feature type="chain" id="PRO_5041200451" description="Protein kinase domain-containing protein" evidence="2">
    <location>
        <begin position="22"/>
        <end position="349"/>
    </location>
</feature>
<protein>
    <recommendedName>
        <fullName evidence="5">Protein kinase domain-containing protein</fullName>
    </recommendedName>
</protein>
<evidence type="ECO:0000256" key="2">
    <source>
        <dbReference type="SAM" id="SignalP"/>
    </source>
</evidence>
<evidence type="ECO:0000313" key="3">
    <source>
        <dbReference type="EMBL" id="KAJ3986530.1"/>
    </source>
</evidence>
<feature type="compositionally biased region" description="Basic residues" evidence="1">
    <location>
        <begin position="334"/>
        <end position="343"/>
    </location>
</feature>
<organism evidence="3 4">
    <name type="scientific">Lentinula detonsa</name>
    <dbReference type="NCBI Taxonomy" id="2804962"/>
    <lineage>
        <taxon>Eukaryota</taxon>
        <taxon>Fungi</taxon>
        <taxon>Dikarya</taxon>
        <taxon>Basidiomycota</taxon>
        <taxon>Agaricomycotina</taxon>
        <taxon>Agaricomycetes</taxon>
        <taxon>Agaricomycetidae</taxon>
        <taxon>Agaricales</taxon>
        <taxon>Marasmiineae</taxon>
        <taxon>Omphalotaceae</taxon>
        <taxon>Lentinula</taxon>
    </lineage>
</organism>
<comment type="caution">
    <text evidence="3">The sequence shown here is derived from an EMBL/GenBank/DDBJ whole genome shotgun (WGS) entry which is preliminary data.</text>
</comment>
<feature type="signal peptide" evidence="2">
    <location>
        <begin position="1"/>
        <end position="21"/>
    </location>
</feature>
<proteinExistence type="predicted"/>
<name>A0AA38UU06_9AGAR</name>
<keyword evidence="2" id="KW-0732">Signal</keyword>
<evidence type="ECO:0008006" key="5">
    <source>
        <dbReference type="Google" id="ProtNLM"/>
    </source>
</evidence>
<reference evidence="3" key="1">
    <citation type="submission" date="2022-08" db="EMBL/GenBank/DDBJ databases">
        <authorList>
            <consortium name="DOE Joint Genome Institute"/>
            <person name="Min B."/>
            <person name="Riley R."/>
            <person name="Sierra-Patev S."/>
            <person name="Naranjo-Ortiz M."/>
            <person name="Looney B."/>
            <person name="Konkel Z."/>
            <person name="Slot J.C."/>
            <person name="Sakamoto Y."/>
            <person name="Steenwyk J.L."/>
            <person name="Rokas A."/>
            <person name="Carro J."/>
            <person name="Camarero S."/>
            <person name="Ferreira P."/>
            <person name="Molpeceres G."/>
            <person name="Ruiz-Duenas F.J."/>
            <person name="Serrano A."/>
            <person name="Henrissat B."/>
            <person name="Drula E."/>
            <person name="Hughes K.W."/>
            <person name="Mata J.L."/>
            <person name="Ishikawa N.K."/>
            <person name="Vargas-Isla R."/>
            <person name="Ushijima S."/>
            <person name="Smith C.A."/>
            <person name="Ahrendt S."/>
            <person name="Andreopoulos W."/>
            <person name="He G."/>
            <person name="Labutti K."/>
            <person name="Lipzen A."/>
            <person name="Ng V."/>
            <person name="Sandor L."/>
            <person name="Barry K."/>
            <person name="Martinez A.T."/>
            <person name="Xiao Y."/>
            <person name="Gibbons J.G."/>
            <person name="Terashima K."/>
            <person name="Hibbett D.S."/>
            <person name="Grigoriev I.V."/>
        </authorList>
    </citation>
    <scope>NUCLEOTIDE SEQUENCE</scope>
    <source>
        <strain evidence="3">TFB7829</strain>
    </source>
</reference>
<feature type="compositionally biased region" description="Basic and acidic residues" evidence="1">
    <location>
        <begin position="137"/>
        <end position="148"/>
    </location>
</feature>
<feature type="region of interest" description="Disordered" evidence="1">
    <location>
        <begin position="137"/>
        <end position="173"/>
    </location>
</feature>
<feature type="region of interest" description="Disordered" evidence="1">
    <location>
        <begin position="311"/>
        <end position="349"/>
    </location>
</feature>
<dbReference type="EMBL" id="MU801939">
    <property type="protein sequence ID" value="KAJ3986530.1"/>
    <property type="molecule type" value="Genomic_DNA"/>
</dbReference>
<accession>A0AA38UU06</accession>
<sequence length="349" mass="39510">MLFRNTLQLVVRFLFVTSINATWEKERAAELGQNMNRLWIIKDLLGNPVCPGSHMNEIVYEKDLTEKLSNMKILSNVGQDSEGVYTFPPGVDYEINGEKVPGDSLVVKLVDPHFDPNSCEVEILRRIGSLRDHGKMWREPDFGSEPKHSPSGSPSDKKVEHGSNSGSDSGSDSVELLDSGVIVMNKVKGRPLIRYEWWEELSKPQKKELVEKTLVDIKNKVYGLLKSERLLYADLELDNLLVEIETDDHGIHSFKEAHLVDFGFPGIFAVRKIPETEEFDSWFYGQFNYYSADLRKAQNWGEFSGTQLAESSASGAGKRPSNHDAGTGGTGQAKKQRQRRRKLRMIEDY</sequence>
<evidence type="ECO:0000313" key="4">
    <source>
        <dbReference type="Proteomes" id="UP001163850"/>
    </source>
</evidence>
<gene>
    <name evidence="3" type="ORF">F5890DRAFT_1564089</name>
</gene>
<dbReference type="Proteomes" id="UP001163850">
    <property type="component" value="Unassembled WGS sequence"/>
</dbReference>
<dbReference type="AlphaFoldDB" id="A0AA38UU06"/>
<evidence type="ECO:0000256" key="1">
    <source>
        <dbReference type="SAM" id="MobiDB-lite"/>
    </source>
</evidence>
<feature type="compositionally biased region" description="Low complexity" evidence="1">
    <location>
        <begin position="162"/>
        <end position="173"/>
    </location>
</feature>